<feature type="disulfide bond" evidence="15">
    <location>
        <begin position="501"/>
        <end position="532"/>
    </location>
</feature>
<dbReference type="SUPFAM" id="SSF55486">
    <property type="entry name" value="Metalloproteases ('zincins'), catalytic domain"/>
    <property type="match status" value="2"/>
</dbReference>
<feature type="binding site" evidence="16">
    <location>
        <position position="1549"/>
    </location>
    <ligand>
        <name>Zn(2+)</name>
        <dbReference type="ChEBI" id="CHEBI:29105"/>
        <note>catalytic</note>
    </ligand>
</feature>
<dbReference type="GO" id="GO:0006508">
    <property type="term" value="P:proteolysis"/>
    <property type="evidence" value="ECO:0007669"/>
    <property type="project" value="UniProtKB-KW"/>
</dbReference>
<dbReference type="GO" id="GO:0046872">
    <property type="term" value="F:metal ion binding"/>
    <property type="evidence" value="ECO:0007669"/>
    <property type="project" value="UniProtKB-KW"/>
</dbReference>
<feature type="disulfide bond" evidence="15">
    <location>
        <begin position="561"/>
        <end position="594"/>
    </location>
</feature>
<dbReference type="Pfam" id="PF13582">
    <property type="entry name" value="Reprolysin_3"/>
    <property type="match status" value="1"/>
</dbReference>
<dbReference type="PANTHER" id="PTHR13723:SF200">
    <property type="entry name" value="ADAM METALLOPEPTIDASE WITH THROMBOSPONDIN TYPE 1 MOTIF B, ISOFORM B"/>
    <property type="match status" value="1"/>
</dbReference>
<keyword evidence="11 15" id="KW-1015">Disulfide bond</keyword>
<keyword evidence="17" id="KW-0472">Membrane</keyword>
<gene>
    <name evidence="19" type="ORF">P5673_000965</name>
</gene>
<feature type="disulfide bond" evidence="15">
    <location>
        <begin position="379"/>
        <end position="454"/>
    </location>
</feature>
<dbReference type="Gene3D" id="2.60.120.830">
    <property type="match status" value="2"/>
</dbReference>
<evidence type="ECO:0000256" key="13">
    <source>
        <dbReference type="PIRSR" id="PIRSR613273-1"/>
    </source>
</evidence>
<dbReference type="Gene3D" id="2.20.100.10">
    <property type="entry name" value="Thrombospondin type-1 (TSP1) repeat"/>
    <property type="match status" value="5"/>
</dbReference>
<name>A0AAD9VGR5_ACRCE</name>
<dbReference type="Pfam" id="PF01562">
    <property type="entry name" value="Pep_M12B_propep"/>
    <property type="match status" value="2"/>
</dbReference>
<feature type="binding site" evidence="14 16">
    <location>
        <position position="410"/>
    </location>
    <ligand>
        <name>Zn(2+)</name>
        <dbReference type="ChEBI" id="CHEBI:29105"/>
        <note>catalytic</note>
    </ligand>
</feature>
<feature type="disulfide bond" evidence="15">
    <location>
        <begin position="485"/>
        <end position="506"/>
    </location>
</feature>
<feature type="domain" description="Peptidase M12B" evidence="18">
    <location>
        <begin position="1372"/>
        <end position="1599"/>
    </location>
</feature>
<dbReference type="InterPro" id="IPR001590">
    <property type="entry name" value="Peptidase_M12B"/>
</dbReference>
<dbReference type="InterPro" id="IPR050439">
    <property type="entry name" value="ADAMTS_ADAMTS-like"/>
</dbReference>
<feature type="binding site" evidence="14">
    <location>
        <position position="456"/>
    </location>
    <ligand>
        <name>Ca(2+)</name>
        <dbReference type="ChEBI" id="CHEBI:29108"/>
        <label>1</label>
    </ligand>
</feature>
<dbReference type="InterPro" id="IPR000884">
    <property type="entry name" value="TSP1_rpt"/>
</dbReference>
<dbReference type="InterPro" id="IPR010294">
    <property type="entry name" value="ADAMTS_spacer1"/>
</dbReference>
<feature type="active site" evidence="16">
    <location>
        <position position="1540"/>
    </location>
</feature>
<feature type="binding site" evidence="14 16">
    <location>
        <position position="404"/>
    </location>
    <ligand>
        <name>Zn(2+)</name>
        <dbReference type="ChEBI" id="CHEBI:29105"/>
        <note>catalytic</note>
    </ligand>
</feature>
<dbReference type="Pfam" id="PF19030">
    <property type="entry name" value="TSP1_ADAMTS"/>
    <property type="match status" value="4"/>
</dbReference>
<feature type="transmembrane region" description="Helical" evidence="17">
    <location>
        <begin position="6"/>
        <end position="28"/>
    </location>
</feature>
<dbReference type="PROSITE" id="PS50092">
    <property type="entry name" value="TSP1"/>
    <property type="match status" value="5"/>
</dbReference>
<feature type="binding site" evidence="16">
    <location>
        <position position="1543"/>
    </location>
    <ligand>
        <name>Zn(2+)</name>
        <dbReference type="ChEBI" id="CHEBI:29105"/>
        <note>catalytic</note>
    </ligand>
</feature>
<dbReference type="Gene3D" id="3.40.1620.60">
    <property type="match status" value="2"/>
</dbReference>
<evidence type="ECO:0000256" key="1">
    <source>
        <dbReference type="ARBA" id="ARBA00004498"/>
    </source>
</evidence>
<feature type="binding site" evidence="16">
    <location>
        <position position="1539"/>
    </location>
    <ligand>
        <name>Zn(2+)</name>
        <dbReference type="ChEBI" id="CHEBI:29105"/>
        <note>catalytic</note>
    </ligand>
</feature>
<evidence type="ECO:0000256" key="15">
    <source>
        <dbReference type="PIRSR" id="PIRSR613273-3"/>
    </source>
</evidence>
<evidence type="ECO:0000256" key="7">
    <source>
        <dbReference type="ARBA" id="ARBA00022737"/>
    </source>
</evidence>
<dbReference type="InterPro" id="IPR013273">
    <property type="entry name" value="ADAMTS/ADAMTS-like"/>
</dbReference>
<comment type="caution">
    <text evidence="16">Lacks conserved residue(s) required for the propagation of feature annotation.</text>
</comment>
<keyword evidence="10 19" id="KW-0482">Metalloprotease</keyword>
<evidence type="ECO:0000313" key="19">
    <source>
        <dbReference type="EMBL" id="KAK2573320.1"/>
    </source>
</evidence>
<evidence type="ECO:0000256" key="8">
    <source>
        <dbReference type="ARBA" id="ARBA00022801"/>
    </source>
</evidence>
<dbReference type="GO" id="GO:0031012">
    <property type="term" value="C:extracellular matrix"/>
    <property type="evidence" value="ECO:0007669"/>
    <property type="project" value="TreeGrafter"/>
</dbReference>
<dbReference type="SUPFAM" id="SSF82895">
    <property type="entry name" value="TSP-1 type 1 repeat"/>
    <property type="match status" value="5"/>
</dbReference>
<evidence type="ECO:0000256" key="4">
    <source>
        <dbReference type="ARBA" id="ARBA00022670"/>
    </source>
</evidence>
<dbReference type="InterPro" id="IPR002870">
    <property type="entry name" value="Peptidase_M12B_N"/>
</dbReference>
<proteinExistence type="predicted"/>
<keyword evidence="8" id="KW-0378">Hydrolase</keyword>
<evidence type="ECO:0000256" key="17">
    <source>
        <dbReference type="SAM" id="Phobius"/>
    </source>
</evidence>
<dbReference type="PRINTS" id="PR01857">
    <property type="entry name" value="ADAMTSFAMILY"/>
</dbReference>
<evidence type="ECO:0000256" key="14">
    <source>
        <dbReference type="PIRSR" id="PIRSR613273-2"/>
    </source>
</evidence>
<feature type="active site" evidence="13 16">
    <location>
        <position position="401"/>
    </location>
</feature>
<dbReference type="InterPro" id="IPR024079">
    <property type="entry name" value="MetalloPept_cat_dom_sf"/>
</dbReference>
<feature type="binding site" evidence="14">
    <location>
        <position position="456"/>
    </location>
    <ligand>
        <name>Ca(2+)</name>
        <dbReference type="ChEBI" id="CHEBI:29108"/>
        <label>2</label>
    </ligand>
</feature>
<evidence type="ECO:0000256" key="9">
    <source>
        <dbReference type="ARBA" id="ARBA00022833"/>
    </source>
</evidence>
<feature type="disulfide bond" evidence="15">
    <location>
        <begin position="415"/>
        <end position="437"/>
    </location>
</feature>
<feature type="disulfide bond" evidence="15">
    <location>
        <begin position="526"/>
        <end position="537"/>
    </location>
</feature>
<evidence type="ECO:0000259" key="18">
    <source>
        <dbReference type="PROSITE" id="PS50215"/>
    </source>
</evidence>
<evidence type="ECO:0000313" key="20">
    <source>
        <dbReference type="Proteomes" id="UP001249851"/>
    </source>
</evidence>
<evidence type="ECO:0000256" key="3">
    <source>
        <dbReference type="ARBA" id="ARBA00022530"/>
    </source>
</evidence>
<accession>A0AAD9VGR5</accession>
<keyword evidence="9 14" id="KW-0862">Zinc</keyword>
<dbReference type="Pfam" id="PF00090">
    <property type="entry name" value="TSP_1"/>
    <property type="match status" value="1"/>
</dbReference>
<organism evidence="19 20">
    <name type="scientific">Acropora cervicornis</name>
    <name type="common">Staghorn coral</name>
    <dbReference type="NCBI Taxonomy" id="6130"/>
    <lineage>
        <taxon>Eukaryota</taxon>
        <taxon>Metazoa</taxon>
        <taxon>Cnidaria</taxon>
        <taxon>Anthozoa</taxon>
        <taxon>Hexacorallia</taxon>
        <taxon>Scleractinia</taxon>
        <taxon>Astrocoeniina</taxon>
        <taxon>Acroporidae</taxon>
        <taxon>Acropora</taxon>
    </lineage>
</organism>
<feature type="binding site" evidence="14 16">
    <location>
        <position position="400"/>
    </location>
    <ligand>
        <name>Zn(2+)</name>
        <dbReference type="ChEBI" id="CHEBI:29105"/>
        <note>catalytic</note>
    </ligand>
</feature>
<sequence>MMDNAAWIYLLAIFYALQLSKQGVLILISHSPLVEIMIACVQVTGFPSKNLHHLMTKREIEHYFGVDDHDKVPEYDITHPYQSNEQGDLLSFSMQSHTRNKRDVEPPESAFYKMDAFGSTLHLKLKRNDNLLAPGMTVIRRNRDGTTTAHPAPANTFYHGQVISDPKSIIAVSNHKGLTGMVKTSRETLFVHPLRAHLAKHLPSNGDATPHLIHRRSSNQNRAGYNRETTKDGKRANLKRTGELHYQDAKKYNEESDGLKYKTLKAGYLYAQPLADKYNQQHLSVLGGVENFLALVANIVAGLFQDHSVGKIKITYVLTNISLIDPAEYGFSESTSSIAYKKNKILRKVNQQTVNYDVFSFVSNQNSNGGGVANLNEMCRRITGNVNSDVGIQTALHIAHETAHNMNVHHDSGDCGKEYIMFYRLPVGAHATEWTACSRHALQAFLADEKRSACLDDGISENDTVLDSPFRNSLPGLAIDGDKQCELQIGAGFQRVEREQCTFLKCSNAFGVTMYNGVGPMDGTSCIPGKWCMKGICQSTGVLLTLNNGYWSDWKSEYSPCTRSCGGGVQFISRHCTHPNPKYCPGESRIYRICNPQACPPSSWRFRDQQCADRIPNSRAYLARHLVTCGRLFCVSWPVVRSKGLVLDGTRCTLDEKDTRVCLHGHCRPVGCDNVLDGTVTFDRCGVCGGNGSSCSSPNEFEFDGVPDDYGPENAALITKLLPGTREASFYMTKETTNFLGVQNATGHYLVGGHMGGFQRINASGTVIEYNHSRTGRSKDSLFIANNKATDAVLRVMYIKKEDINSKVKYKYISPTQFKWETGRWSGCSLSCASGIKTRSRRCVRQDFVNDKIINSTSNDEACPAPMPNKTEPCNTQPCKAMWKFTEWSVCTKTCGMGQQYRSLQCLEEVTKGNFTQTYKCSIFTQPIGPTERHCNQYPCPMYWNIGNWSKCSTVCAGGQRKRIISCRRINKRGELTTIDDALCRHLSRPASEEACNGSQSCGRSNGICYSGPLAEGHYYKLGTTQKKHCVNGVGRVGKAYAYSFEPIPRYKQLGCYVALKNKRNKAFNLMYMNFRGQIIDNKTTIERCLRVAVAKGFTYFSVRNLAVCWSDQKAEENYDKFGPSQFCHNGVGDQRRWSMMVYKITGVNSLAAGKRIHDRMTEKEIRRFFAMDDPIKVPEYEVTSPYRVNEEGEFRSFYLRSDQRKRTFGDDDDPVLHYKIDTLEQKFHLHVRRNKRFMAPGLQTETRDQYGRRVTRPVSKHTEYYVGNIVSEPDSLVALSISDGMTGFMRRSNETFMIYALPPHLADNAQKKTGAKPHLIYKGIIKEYVACNNSLHLSRSREGVTNYVNDEGTEKDTTAQQFAKTAKLISKYLEVALLADEKVVENHEDKTEEFLLLMASIVNAIFQDRTAGDIKINYVITRLIFITNEELETRFQHEMSQFLFALLFSPSFFVFIQLGIDPSDSSIPHIKVVQKLGAWAKANNRDNQSDPMQFDIASLIRSGSLGGVAAVLSNACSRKDIVNVQGDSGLQTAYLIAHETGHNLYLKHDGSDSCPNYVNIMSSVQTSGPNALEWSTCSRSALQVFLASNSSWCLDDPPSPARPTPSPTTKLPGQMIDADQQCSHQYGTGYRRCVQFEGSCDVLYCTKDGYKCQSRFLRPLQGTACGKRTNSSSRLDLNSLQITFRLRGLSFLSGALEEAVLTTAYQRYTEDGVNGLPSRRVTHHVKGVYATDKDRVRTHRKFVFRADDFVYRFDRVRPQNGGDECAGDTRGLWEICKRNVSCPQTQTMMRDQKCKRLNENLSFHHVQAANPCRLPCRSGDSYSFYGNIDDGVRCNHLDASVYDVCLEGECQRVGCDHVLWSGKFRDRCGVCDGNGDSCSGIKSSYAKVLHQYGYHAVDTIVLLPVGSTRVMFEEKKVTYNLLGVQDEDGTNLIPIPSWWGKVVYAAGTKIIYRNNVHFPDRLEIEGPTDKVLRIVFVQLWEANVGINYHYLRPLTANESVVAPSPCAWQLTNRTQCLSGQQKRDVLCMRTDNDIGEVYQSYASSSCCGAESKPSTVTVRGKKENINPILSPLAKHLVWFSEWEMCSKSCGNGSQSKSIVCRAKMNDTHFKYDETGASCNSKTRPAAEFRHCNDIKCPSQWTITWSECSQVCFPGERISTVRCSRINERGEIEQVADIQCDNKQKPAVLTEPCNEERTSDNCKEYQIGCFRSPAGLFSETLGDFTHENNPINAVMQCKELARRKNYRVFALGHGGVCMSGADAKDSYYLHQPPHKKTWCSNGIGIGDTSVVYSFDPPPKLQAVGCYKDKINDRTMPTIYANFRPYINWNNLNATIQQCAFVARDIGYEYFGVQHYGECWSSDNAALTYAKHGLQMNARQCWDWLHLQTNKLGKNLEKDKKH</sequence>
<dbReference type="InterPro" id="IPR045371">
    <property type="entry name" value="ADAMTS_CR_3"/>
</dbReference>
<keyword evidence="17" id="KW-1133">Transmembrane helix</keyword>
<keyword evidence="14" id="KW-0106">Calcium</keyword>
<keyword evidence="17" id="KW-0812">Transmembrane</keyword>
<dbReference type="Pfam" id="PF05986">
    <property type="entry name" value="ADAMTS_spacer1"/>
    <property type="match status" value="1"/>
</dbReference>
<dbReference type="InterPro" id="IPR036383">
    <property type="entry name" value="TSP1_rpt_sf"/>
</dbReference>
<protein>
    <submittedName>
        <fullName evidence="19">A disintegrin and metalloproteinase with thrombospondin motifs 6</fullName>
    </submittedName>
</protein>
<dbReference type="Pfam" id="PF19236">
    <property type="entry name" value="ADAMTS_CR_3"/>
    <property type="match status" value="1"/>
</dbReference>
<dbReference type="EMBL" id="JARQWQ010000002">
    <property type="protein sequence ID" value="KAK2573320.1"/>
    <property type="molecule type" value="Genomic_DNA"/>
</dbReference>
<keyword evidence="12" id="KW-0325">Glycoprotein</keyword>
<feature type="domain" description="Peptidase M12B" evidence="18">
    <location>
        <begin position="262"/>
        <end position="458"/>
    </location>
</feature>
<dbReference type="Pfam" id="PF01421">
    <property type="entry name" value="Reprolysin"/>
    <property type="match status" value="1"/>
</dbReference>
<keyword evidence="3" id="KW-0272">Extracellular matrix</keyword>
<keyword evidence="6" id="KW-0732">Signal</keyword>
<evidence type="ECO:0000256" key="12">
    <source>
        <dbReference type="ARBA" id="ARBA00023180"/>
    </source>
</evidence>
<dbReference type="GO" id="GO:0004222">
    <property type="term" value="F:metalloendopeptidase activity"/>
    <property type="evidence" value="ECO:0007669"/>
    <property type="project" value="InterPro"/>
</dbReference>
<comment type="cofactor">
    <cofactor evidence="14">
        <name>Zn(2+)</name>
        <dbReference type="ChEBI" id="CHEBI:29105"/>
    </cofactor>
    <text evidence="14">Binds 1 zinc ion per subunit.</text>
</comment>
<dbReference type="Proteomes" id="UP001249851">
    <property type="component" value="Unassembled WGS sequence"/>
</dbReference>
<evidence type="ECO:0000256" key="16">
    <source>
        <dbReference type="PROSITE-ProRule" id="PRU00276"/>
    </source>
</evidence>
<evidence type="ECO:0000256" key="6">
    <source>
        <dbReference type="ARBA" id="ARBA00022729"/>
    </source>
</evidence>
<dbReference type="InterPro" id="IPR041645">
    <property type="entry name" value="ADAMTS_CR_2"/>
</dbReference>
<dbReference type="SMART" id="SM00209">
    <property type="entry name" value="TSP1"/>
    <property type="match status" value="6"/>
</dbReference>
<reference evidence="19" key="2">
    <citation type="journal article" date="2023" name="Science">
        <title>Genomic signatures of disease resistance in endangered staghorn corals.</title>
        <authorList>
            <person name="Vollmer S.V."/>
            <person name="Selwyn J.D."/>
            <person name="Despard B.A."/>
            <person name="Roesel C.L."/>
        </authorList>
    </citation>
    <scope>NUCLEOTIDE SEQUENCE</scope>
    <source>
        <strain evidence="19">K2</strain>
    </source>
</reference>
<feature type="binding site" evidence="14">
    <location>
        <position position="357"/>
    </location>
    <ligand>
        <name>Ca(2+)</name>
        <dbReference type="ChEBI" id="CHEBI:29108"/>
        <label>1</label>
    </ligand>
</feature>
<evidence type="ECO:0000256" key="2">
    <source>
        <dbReference type="ARBA" id="ARBA00022525"/>
    </source>
</evidence>
<keyword evidence="7" id="KW-0677">Repeat</keyword>
<keyword evidence="20" id="KW-1185">Reference proteome</keyword>
<evidence type="ECO:0000256" key="11">
    <source>
        <dbReference type="ARBA" id="ARBA00023157"/>
    </source>
</evidence>
<comment type="subcellular location">
    <subcellularLocation>
        <location evidence="1">Secreted</location>
        <location evidence="1">Extracellular space</location>
        <location evidence="1">Extracellular matrix</location>
    </subcellularLocation>
</comment>
<dbReference type="GO" id="GO:0030198">
    <property type="term" value="P:extracellular matrix organization"/>
    <property type="evidence" value="ECO:0007669"/>
    <property type="project" value="InterPro"/>
</dbReference>
<dbReference type="PROSITE" id="PS50215">
    <property type="entry name" value="ADAM_MEPRO"/>
    <property type="match status" value="2"/>
</dbReference>
<keyword evidence="5 14" id="KW-0479">Metal-binding</keyword>
<feature type="disulfide bond" evidence="15">
    <location>
        <begin position="576"/>
        <end position="584"/>
    </location>
</feature>
<feature type="disulfide bond" evidence="15">
    <location>
        <begin position="565"/>
        <end position="599"/>
    </location>
</feature>
<keyword evidence="2" id="KW-0964">Secreted</keyword>
<comment type="caution">
    <text evidence="19">The sequence shown here is derived from an EMBL/GenBank/DDBJ whole genome shotgun (WGS) entry which is preliminary data.</text>
</comment>
<evidence type="ECO:0000256" key="10">
    <source>
        <dbReference type="ARBA" id="ARBA00023049"/>
    </source>
</evidence>
<dbReference type="Pfam" id="PF17771">
    <property type="entry name" value="ADAMTS_CR_2"/>
    <property type="match status" value="2"/>
</dbReference>
<keyword evidence="4" id="KW-0645">Protease</keyword>
<dbReference type="PANTHER" id="PTHR13723">
    <property type="entry name" value="ADAMTS A DISINTEGRIN AND METALLOPROTEASE WITH THROMBOSPONDIN MOTIFS PROTEASE"/>
    <property type="match status" value="1"/>
</dbReference>
<reference evidence="19" key="1">
    <citation type="journal article" date="2023" name="G3 (Bethesda)">
        <title>Whole genome assembly and annotation of the endangered Caribbean coral Acropora cervicornis.</title>
        <authorList>
            <person name="Selwyn J.D."/>
            <person name="Vollmer S.V."/>
        </authorList>
    </citation>
    <scope>NUCLEOTIDE SEQUENCE</scope>
    <source>
        <strain evidence="19">K2</strain>
    </source>
</reference>
<evidence type="ECO:0000256" key="5">
    <source>
        <dbReference type="ARBA" id="ARBA00022723"/>
    </source>
</evidence>
<dbReference type="Gene3D" id="3.40.390.10">
    <property type="entry name" value="Collagenase (Catalytic Domain)"/>
    <property type="match status" value="2"/>
</dbReference>